<protein>
    <recommendedName>
        <fullName evidence="3">SBBP repeat-containing protein</fullName>
    </recommendedName>
</protein>
<sequence>MRDLAGNRLTGVYGWSFNVRPWTTQFGTSATETASAAALDSAGSVFVAGSTNGSPDGVPTAGGFDAVLVKYDRFGARQWSRLLGSSAADTGQALATDRSGNVYLGGVINFDNLLIGGARGFVAKYDGGGTKLWERLLASGGNDHVRSITVDGDGNVIAAGFTGVISSPPTAAPMVRTCSWPSTTATGR</sequence>
<evidence type="ECO:0008006" key="3">
    <source>
        <dbReference type="Google" id="ProtNLM"/>
    </source>
</evidence>
<proteinExistence type="predicted"/>
<dbReference type="Proteomes" id="UP000321832">
    <property type="component" value="Unassembled WGS sequence"/>
</dbReference>
<name>A0A5C6U231_9BURK</name>
<dbReference type="AlphaFoldDB" id="A0A5C6U231"/>
<accession>A0A5C6U231</accession>
<evidence type="ECO:0000313" key="1">
    <source>
        <dbReference type="EMBL" id="TXC66630.1"/>
    </source>
</evidence>
<dbReference type="InterPro" id="IPR011042">
    <property type="entry name" value="6-blade_b-propeller_TolB-like"/>
</dbReference>
<dbReference type="Pfam" id="PF06739">
    <property type="entry name" value="SBBP"/>
    <property type="match status" value="2"/>
</dbReference>
<dbReference type="Gene3D" id="2.120.10.30">
    <property type="entry name" value="TolB, C-terminal domain"/>
    <property type="match status" value="1"/>
</dbReference>
<dbReference type="EMBL" id="VOPW01000001">
    <property type="protein sequence ID" value="TXC66630.1"/>
    <property type="molecule type" value="Genomic_DNA"/>
</dbReference>
<comment type="caution">
    <text evidence="1">The sequence shown here is derived from an EMBL/GenBank/DDBJ whole genome shotgun (WGS) entry which is preliminary data.</text>
</comment>
<reference evidence="1 2" key="1">
    <citation type="submission" date="2019-08" db="EMBL/GenBank/DDBJ databases">
        <authorList>
            <person name="Khan S.A."/>
            <person name="Jeon C.O."/>
            <person name="Jeong S.E."/>
        </authorList>
    </citation>
    <scope>NUCLEOTIDE SEQUENCE [LARGE SCALE GENOMIC DNA]</scope>
    <source>
        <strain evidence="2">IMCC1728</strain>
    </source>
</reference>
<evidence type="ECO:0000313" key="2">
    <source>
        <dbReference type="Proteomes" id="UP000321832"/>
    </source>
</evidence>
<dbReference type="SUPFAM" id="SSF101898">
    <property type="entry name" value="NHL repeat"/>
    <property type="match status" value="1"/>
</dbReference>
<gene>
    <name evidence="1" type="ORF">FSC37_14805</name>
</gene>
<organism evidence="1 2">
    <name type="scientific">Piscinibacter aquaticus</name>
    <dbReference type="NCBI Taxonomy" id="392597"/>
    <lineage>
        <taxon>Bacteria</taxon>
        <taxon>Pseudomonadati</taxon>
        <taxon>Pseudomonadota</taxon>
        <taxon>Betaproteobacteria</taxon>
        <taxon>Burkholderiales</taxon>
        <taxon>Sphaerotilaceae</taxon>
        <taxon>Piscinibacter</taxon>
    </lineage>
</organism>
<dbReference type="PANTHER" id="PTHR35580:SF1">
    <property type="entry name" value="PHYTASE-LIKE DOMAIN-CONTAINING PROTEIN"/>
    <property type="match status" value="1"/>
</dbReference>
<keyword evidence="2" id="KW-1185">Reference proteome</keyword>
<dbReference type="PANTHER" id="PTHR35580">
    <property type="entry name" value="CELL SURFACE GLYCOPROTEIN (S-LAYER PROTEIN)-LIKE PROTEIN"/>
    <property type="match status" value="1"/>
</dbReference>
<dbReference type="InterPro" id="IPR052918">
    <property type="entry name" value="Motility_Chemotaxis_Reg"/>
</dbReference>
<dbReference type="InterPro" id="IPR010620">
    <property type="entry name" value="SBBP_repeat"/>
</dbReference>